<organism evidence="7 8">
    <name type="scientific">Plectus sambesii</name>
    <dbReference type="NCBI Taxonomy" id="2011161"/>
    <lineage>
        <taxon>Eukaryota</taxon>
        <taxon>Metazoa</taxon>
        <taxon>Ecdysozoa</taxon>
        <taxon>Nematoda</taxon>
        <taxon>Chromadorea</taxon>
        <taxon>Plectida</taxon>
        <taxon>Plectina</taxon>
        <taxon>Plectoidea</taxon>
        <taxon>Plectidae</taxon>
        <taxon>Plectus</taxon>
    </lineage>
</organism>
<dbReference type="PRINTS" id="PR00481">
    <property type="entry name" value="LAMNOPPTDASE"/>
</dbReference>
<dbReference type="PROSITE" id="PS00631">
    <property type="entry name" value="CYTOSOL_AP"/>
    <property type="match status" value="1"/>
</dbReference>
<feature type="chain" id="PRO_5036758787" evidence="5">
    <location>
        <begin position="22"/>
        <end position="497"/>
    </location>
</feature>
<evidence type="ECO:0000256" key="2">
    <source>
        <dbReference type="ARBA" id="ARBA00022438"/>
    </source>
</evidence>
<dbReference type="Gene3D" id="3.40.630.10">
    <property type="entry name" value="Zn peptidases"/>
    <property type="match status" value="1"/>
</dbReference>
<proteinExistence type="inferred from homology"/>
<dbReference type="AlphaFoldDB" id="A0A914XRC6"/>
<dbReference type="Gene3D" id="3.40.50.10590">
    <property type="entry name" value="Zn-dependent exopeptidases"/>
    <property type="match status" value="1"/>
</dbReference>
<dbReference type="PANTHER" id="PTHR11963:SF4">
    <property type="entry name" value="AMINOPEPTIDASE NPEPL1-RELATED"/>
    <property type="match status" value="1"/>
</dbReference>
<dbReference type="Pfam" id="PF18295">
    <property type="entry name" value="Pdase_M17_N2"/>
    <property type="match status" value="1"/>
</dbReference>
<keyword evidence="2" id="KW-0031">Aminopeptidase</keyword>
<dbReference type="CDD" id="cd00433">
    <property type="entry name" value="Peptidase_M17"/>
    <property type="match status" value="1"/>
</dbReference>
<reference evidence="8" key="1">
    <citation type="submission" date="2022-11" db="UniProtKB">
        <authorList>
            <consortium name="WormBaseParasite"/>
        </authorList>
    </citation>
    <scope>IDENTIFICATION</scope>
</reference>
<accession>A0A914XRC6</accession>
<feature type="signal peptide" evidence="5">
    <location>
        <begin position="1"/>
        <end position="21"/>
    </location>
</feature>
<dbReference type="Pfam" id="PF00883">
    <property type="entry name" value="Peptidase_M17"/>
    <property type="match status" value="1"/>
</dbReference>
<protein>
    <submittedName>
        <fullName evidence="8">Cytosol aminopeptidase domain-containing protein</fullName>
    </submittedName>
</protein>
<name>A0A914XRC6_9BILA</name>
<dbReference type="GO" id="GO:0005737">
    <property type="term" value="C:cytoplasm"/>
    <property type="evidence" value="ECO:0007669"/>
    <property type="project" value="InterPro"/>
</dbReference>
<dbReference type="InterPro" id="IPR000819">
    <property type="entry name" value="Peptidase_M17_C"/>
</dbReference>
<evidence type="ECO:0000256" key="1">
    <source>
        <dbReference type="ARBA" id="ARBA00009528"/>
    </source>
</evidence>
<keyword evidence="5" id="KW-0732">Signal</keyword>
<dbReference type="GO" id="GO:0030145">
    <property type="term" value="F:manganese ion binding"/>
    <property type="evidence" value="ECO:0007669"/>
    <property type="project" value="InterPro"/>
</dbReference>
<evidence type="ECO:0000313" key="8">
    <source>
        <dbReference type="WBParaSite" id="PSAMB.scaffold9499size4907.g32489.t1"/>
    </source>
</evidence>
<feature type="domain" description="Cytosol aminopeptidase" evidence="6">
    <location>
        <begin position="357"/>
        <end position="364"/>
    </location>
</feature>
<evidence type="ECO:0000256" key="5">
    <source>
        <dbReference type="SAM" id="SignalP"/>
    </source>
</evidence>
<keyword evidence="7" id="KW-1185">Reference proteome</keyword>
<evidence type="ECO:0000313" key="7">
    <source>
        <dbReference type="Proteomes" id="UP000887566"/>
    </source>
</evidence>
<comment type="similarity">
    <text evidence="1">Belongs to the peptidase M17 family.</text>
</comment>
<evidence type="ECO:0000256" key="4">
    <source>
        <dbReference type="ARBA" id="ARBA00022801"/>
    </source>
</evidence>
<evidence type="ECO:0000256" key="3">
    <source>
        <dbReference type="ARBA" id="ARBA00022670"/>
    </source>
</evidence>
<dbReference type="Proteomes" id="UP000887566">
    <property type="component" value="Unplaced"/>
</dbReference>
<dbReference type="InterPro" id="IPR011356">
    <property type="entry name" value="Leucine_aapep/pepB"/>
</dbReference>
<sequence length="497" mass="52868">ICMRLGLLLLVTRSSRQFSKATMATVTVRTGLTDQAIPTSQLVIVGKQAHLKKLPFAQFSSKFGGLVSSQMYESAQGVVAGGASTVSLYLNCAQIISVGDQTSRHNAPSNCHSMSKHVKAVSLVTPKVSLVAVVDYPDVLAVVGALARCFPLYNRKTKQSHNGEHISIELLLVDGKTLSPKEVSVLQSLVDSIRLAGRLVDAPCNELHSIALMNEALAVADSLDVSIERLVIKGEELREKGFGGIYSVGKAALNPPVFVCLSYKPNGAKETFALVGKGIVYDTGGMQIKTKTMMPGMKRDMGGAAGVLGGFATLVKAGFKQNLHCLLCIAENMIAPIANKPDDVITLLSGKTVEINNTDAEGRLVLADGVYYAQTVLKASVIIDMATLTGAQSYATGQKHAALMTNKERWETSACVAGRYSGDLVHPIPYCPDLYFPDLASTLADMKNSNLGKMTGPPSCIAGLFIGAHINFTDDVDWLHFDMAAPSEAAERATGYG</sequence>
<dbReference type="SUPFAM" id="SSF53187">
    <property type="entry name" value="Zn-dependent exopeptidases"/>
    <property type="match status" value="1"/>
</dbReference>
<evidence type="ECO:0000259" key="6">
    <source>
        <dbReference type="PROSITE" id="PS00631"/>
    </source>
</evidence>
<dbReference type="GO" id="GO:0070006">
    <property type="term" value="F:metalloaminopeptidase activity"/>
    <property type="evidence" value="ECO:0007669"/>
    <property type="project" value="InterPro"/>
</dbReference>
<dbReference type="WBParaSite" id="PSAMB.scaffold9499size4907.g32489.t1">
    <property type="protein sequence ID" value="PSAMB.scaffold9499size4907.g32489.t1"/>
    <property type="gene ID" value="PSAMB.scaffold9499size4907.g32489"/>
</dbReference>
<dbReference type="GO" id="GO:0006508">
    <property type="term" value="P:proteolysis"/>
    <property type="evidence" value="ECO:0007669"/>
    <property type="project" value="UniProtKB-KW"/>
</dbReference>
<keyword evidence="3" id="KW-0645">Protease</keyword>
<dbReference type="PANTHER" id="PTHR11963">
    <property type="entry name" value="LEUCINE AMINOPEPTIDASE-RELATED"/>
    <property type="match status" value="1"/>
</dbReference>
<keyword evidence="4" id="KW-0378">Hydrolase</keyword>
<dbReference type="InterPro" id="IPR041417">
    <property type="entry name" value="NPEPL1_N"/>
</dbReference>